<protein>
    <submittedName>
        <fullName evidence="1">Uncharacterized protein</fullName>
    </submittedName>
</protein>
<dbReference type="AlphaFoldDB" id="A0A1C0Y6Y3"/>
<accession>A0A1C0Y6Y3</accession>
<dbReference type="OrthoDB" id="9843170at2"/>
<gene>
    <name evidence="1" type="ORF">A6M13_05845</name>
</gene>
<dbReference type="EMBL" id="MASJ01000039">
    <property type="protein sequence ID" value="OCS82922.1"/>
    <property type="molecule type" value="Genomic_DNA"/>
</dbReference>
<dbReference type="RefSeq" id="WP_066547647.1">
    <property type="nucleotide sequence ID" value="NZ_MASJ01000039.1"/>
</dbReference>
<keyword evidence="2" id="KW-1185">Reference proteome</keyword>
<evidence type="ECO:0000313" key="1">
    <source>
        <dbReference type="EMBL" id="OCS82922.1"/>
    </source>
</evidence>
<reference evidence="1 2" key="1">
    <citation type="submission" date="2016-07" db="EMBL/GenBank/DDBJ databases">
        <title>Caryophanon tenue genome sequencing.</title>
        <authorList>
            <person name="Verma A."/>
            <person name="Pal Y."/>
            <person name="Krishnamurthi S."/>
        </authorList>
    </citation>
    <scope>NUCLEOTIDE SEQUENCE [LARGE SCALE GENOMIC DNA]</scope>
    <source>
        <strain evidence="1 2">DSM 14152</strain>
    </source>
</reference>
<sequence length="157" mass="17526">MSKGLEFYQELVDFIVHENDGTLKGTKKKFGVSKKEATEILVQQGYSVDENGKWSAEQAANIDGFSNAEIELLRELISDVQQQKEAAVFVPKHEAGSLPALLQGVSDEGAAKVRRTFTVDEDVMHAFDAFCEQNDYTKSHVITVALKQLLQTYQEQV</sequence>
<name>A0A1C0Y6Y3_9BACL</name>
<dbReference type="Proteomes" id="UP000093199">
    <property type="component" value="Unassembled WGS sequence"/>
</dbReference>
<comment type="caution">
    <text evidence="1">The sequence shown here is derived from an EMBL/GenBank/DDBJ whole genome shotgun (WGS) entry which is preliminary data.</text>
</comment>
<proteinExistence type="predicted"/>
<evidence type="ECO:0000313" key="2">
    <source>
        <dbReference type="Proteomes" id="UP000093199"/>
    </source>
</evidence>
<organism evidence="1 2">
    <name type="scientific">Caryophanon tenue</name>
    <dbReference type="NCBI Taxonomy" id="33978"/>
    <lineage>
        <taxon>Bacteria</taxon>
        <taxon>Bacillati</taxon>
        <taxon>Bacillota</taxon>
        <taxon>Bacilli</taxon>
        <taxon>Bacillales</taxon>
        <taxon>Caryophanaceae</taxon>
        <taxon>Caryophanon</taxon>
    </lineage>
</organism>